<keyword evidence="2" id="KW-1185">Reference proteome</keyword>
<accession>A0ACC0C7B2</accession>
<dbReference type="Proteomes" id="UP001060085">
    <property type="component" value="Linkage Group LG01"/>
</dbReference>
<organism evidence="1 2">
    <name type="scientific">Catharanthus roseus</name>
    <name type="common">Madagascar periwinkle</name>
    <name type="synonym">Vinca rosea</name>
    <dbReference type="NCBI Taxonomy" id="4058"/>
    <lineage>
        <taxon>Eukaryota</taxon>
        <taxon>Viridiplantae</taxon>
        <taxon>Streptophyta</taxon>
        <taxon>Embryophyta</taxon>
        <taxon>Tracheophyta</taxon>
        <taxon>Spermatophyta</taxon>
        <taxon>Magnoliopsida</taxon>
        <taxon>eudicotyledons</taxon>
        <taxon>Gunneridae</taxon>
        <taxon>Pentapetalae</taxon>
        <taxon>asterids</taxon>
        <taxon>lamiids</taxon>
        <taxon>Gentianales</taxon>
        <taxon>Apocynaceae</taxon>
        <taxon>Rauvolfioideae</taxon>
        <taxon>Vinceae</taxon>
        <taxon>Catharanthinae</taxon>
        <taxon>Catharanthus</taxon>
    </lineage>
</organism>
<comment type="caution">
    <text evidence="1">The sequence shown here is derived from an EMBL/GenBank/DDBJ whole genome shotgun (WGS) entry which is preliminary data.</text>
</comment>
<sequence>MDSFGESLEENVGFEALLPKWAKFSIDFRPSGRNFLENFVQMGENHWKILPTWAKADEDPNTFEEFLEMKEYIDLGYLFTTDRIFTSKDKLVHWAKRTAMNAKTYLIITQYRDQEQLTVDRMSHWLANAEVQLKNIKKPIVDDEEKEIPKKMRGPYETKICGCPFKLKGEQMAISESWQLFIHNGRHNHKVVVYNHEIYDVCSAQKIYNIVAKIKRNRMQGRNTVEEVLCLSAQRGYTIFHRNREESNVLSDIVIAHPTSIAMIRTWPYILIIDTTYKTNK</sequence>
<dbReference type="EMBL" id="CM044701">
    <property type="protein sequence ID" value="KAI5680699.1"/>
    <property type="molecule type" value="Genomic_DNA"/>
</dbReference>
<protein>
    <submittedName>
        <fullName evidence="1">Uncharacterized protein</fullName>
    </submittedName>
</protein>
<name>A0ACC0C7B2_CATRO</name>
<reference evidence="2" key="1">
    <citation type="journal article" date="2023" name="Nat. Plants">
        <title>Single-cell RNA sequencing provides a high-resolution roadmap for understanding the multicellular compartmentation of specialized metabolism.</title>
        <authorList>
            <person name="Sun S."/>
            <person name="Shen X."/>
            <person name="Li Y."/>
            <person name="Li Y."/>
            <person name="Wang S."/>
            <person name="Li R."/>
            <person name="Zhang H."/>
            <person name="Shen G."/>
            <person name="Guo B."/>
            <person name="Wei J."/>
            <person name="Xu J."/>
            <person name="St-Pierre B."/>
            <person name="Chen S."/>
            <person name="Sun C."/>
        </authorList>
    </citation>
    <scope>NUCLEOTIDE SEQUENCE [LARGE SCALE GENOMIC DNA]</scope>
</reference>
<evidence type="ECO:0000313" key="1">
    <source>
        <dbReference type="EMBL" id="KAI5680699.1"/>
    </source>
</evidence>
<evidence type="ECO:0000313" key="2">
    <source>
        <dbReference type="Proteomes" id="UP001060085"/>
    </source>
</evidence>
<proteinExistence type="predicted"/>
<gene>
    <name evidence="1" type="ORF">M9H77_01926</name>
</gene>